<evidence type="ECO:0000259" key="4">
    <source>
        <dbReference type="PROSITE" id="PS51863"/>
    </source>
</evidence>
<keyword evidence="3" id="KW-0732">Signal</keyword>
<dbReference type="PROSITE" id="PS51863">
    <property type="entry name" value="LCN_CSAB"/>
    <property type="match status" value="1"/>
</dbReference>
<feature type="domain" description="LCN-type CS-alpha/beta" evidence="4">
    <location>
        <begin position="24"/>
        <end position="86"/>
    </location>
</feature>
<dbReference type="InterPro" id="IPR036574">
    <property type="entry name" value="Scorpion_toxin-like_sf"/>
</dbReference>
<dbReference type="SUPFAM" id="SSF57095">
    <property type="entry name" value="Scorpion toxin-like"/>
    <property type="match status" value="1"/>
</dbReference>
<dbReference type="AlphaFoldDB" id="V9P3H3"/>
<proteinExistence type="evidence at transcript level"/>
<keyword evidence="2" id="KW-0964">Secreted</keyword>
<dbReference type="EMBL" id="KC111809">
    <property type="protein sequence ID" value="AGT39266.1"/>
    <property type="molecule type" value="mRNA"/>
</dbReference>
<dbReference type="Pfam" id="PF00537">
    <property type="entry name" value="Toxin_3"/>
    <property type="match status" value="1"/>
</dbReference>
<sequence length="86" mass="9853">MKILTVFMIFIANFLNMMQVFSVKDRFLIINGSYELCVYAENLGEDCGNLCKQQKATDGFCRQPHCLCTDMPDDYATRPDTVDPIM</sequence>
<name>V9P3H3_MESEU</name>
<feature type="signal peptide" evidence="3">
    <location>
        <begin position="1"/>
        <end position="22"/>
    </location>
</feature>
<evidence type="ECO:0000256" key="1">
    <source>
        <dbReference type="ARBA" id="ARBA00004613"/>
    </source>
</evidence>
<evidence type="ECO:0000256" key="3">
    <source>
        <dbReference type="SAM" id="SignalP"/>
    </source>
</evidence>
<organism evidence="5">
    <name type="scientific">Mesobuthus eupeus</name>
    <name type="common">Lesser Asian scorpion</name>
    <name type="synonym">Buthus eupeus</name>
    <dbReference type="NCBI Taxonomy" id="34648"/>
    <lineage>
        <taxon>Eukaryota</taxon>
        <taxon>Metazoa</taxon>
        <taxon>Ecdysozoa</taxon>
        <taxon>Arthropoda</taxon>
        <taxon>Chelicerata</taxon>
        <taxon>Arachnida</taxon>
        <taxon>Scorpiones</taxon>
        <taxon>Buthida</taxon>
        <taxon>Buthoidea</taxon>
        <taxon>Buthidae</taxon>
        <taxon>Mesobuthus</taxon>
    </lineage>
</organism>
<protein>
    <submittedName>
        <fullName evidence="5">Meutoxin-4</fullName>
    </submittedName>
</protein>
<evidence type="ECO:0000256" key="2">
    <source>
        <dbReference type="ARBA" id="ARBA00022525"/>
    </source>
</evidence>
<dbReference type="GO" id="GO:0019871">
    <property type="term" value="F:sodium channel inhibitor activity"/>
    <property type="evidence" value="ECO:0007669"/>
    <property type="project" value="InterPro"/>
</dbReference>
<dbReference type="InterPro" id="IPR044062">
    <property type="entry name" value="LCN-type_CS_alpha_beta_dom"/>
</dbReference>
<comment type="subcellular location">
    <subcellularLocation>
        <location evidence="1">Secreted</location>
    </subcellularLocation>
</comment>
<dbReference type="GO" id="GO:0005576">
    <property type="term" value="C:extracellular region"/>
    <property type="evidence" value="ECO:0007669"/>
    <property type="project" value="UniProtKB-SubCell"/>
</dbReference>
<reference evidence="5" key="1">
    <citation type="submission" date="2012-10" db="EMBL/GenBank/DDBJ databases">
        <title>cDNA cloning of a scorpion Na+ channel toxins with three disulfide bridges (Meutoxin-4) from Mesobuthus eupeus.</title>
        <authorList>
            <person name="Zhu S."/>
            <person name="Gao B."/>
        </authorList>
    </citation>
    <scope>NUCLEOTIDE SEQUENCE</scope>
</reference>
<dbReference type="InterPro" id="IPR002061">
    <property type="entry name" value="Scorpion_toxinL/defensin"/>
</dbReference>
<dbReference type="Gene3D" id="3.30.30.10">
    <property type="entry name" value="Knottin, scorpion toxin-like"/>
    <property type="match status" value="1"/>
</dbReference>
<accession>V9P3H3</accession>
<evidence type="ECO:0000313" key="5">
    <source>
        <dbReference type="EMBL" id="AGT39266.1"/>
    </source>
</evidence>
<feature type="chain" id="PRO_5004780106" evidence="3">
    <location>
        <begin position="23"/>
        <end position="86"/>
    </location>
</feature>